<dbReference type="GO" id="GO:0005737">
    <property type="term" value="C:cytoplasm"/>
    <property type="evidence" value="ECO:0007669"/>
    <property type="project" value="UniProtKB-SubCell"/>
</dbReference>
<keyword evidence="10" id="KW-1185">Reference proteome</keyword>
<dbReference type="GeneID" id="106661157"/>
<dbReference type="GO" id="GO:0006457">
    <property type="term" value="P:protein folding"/>
    <property type="evidence" value="ECO:0007669"/>
    <property type="project" value="TreeGrafter"/>
</dbReference>
<accession>A0A8I6R7G6</accession>
<dbReference type="Pfam" id="PF14050">
    <property type="entry name" value="Nudc_N"/>
    <property type="match status" value="1"/>
</dbReference>
<dbReference type="RefSeq" id="XP_014239874.1">
    <property type="nucleotide sequence ID" value="XM_014384388.2"/>
</dbReference>
<sequence length="328" mass="37677">MTEAAFDNMLLAMAQQLEGGVGEFLDTIFSFLARKTDFYSGGDESIARSLIIEKYNKYKPKAAQVKEQKKAENEDADRKRKERAKKEKEALSKCEVKELTDEEAEKIQKQLDEGKENSANGVSTEERGDGDKKHKGEEDTPSTSKDEDDEEDKGKLKPNSGNGCDLPNYRWTQTLNEIELRVPLRVNFKVKSRDVVVDLQKKSIKVGLRGHPDIINGEFEHEIKLEESTWLLEDGNSLLINIEKVNQMEWWSKLVMTDPEISTKKINPEPSKLSDLDGETRGLVEKMMYDQRQRELGLPTSEEQKKKEMFAKFMEQHPEMDFSKCKFS</sequence>
<organism evidence="9 10">
    <name type="scientific">Cimex lectularius</name>
    <name type="common">Bed bug</name>
    <name type="synonym">Acanthia lectularia</name>
    <dbReference type="NCBI Taxonomy" id="79782"/>
    <lineage>
        <taxon>Eukaryota</taxon>
        <taxon>Metazoa</taxon>
        <taxon>Ecdysozoa</taxon>
        <taxon>Arthropoda</taxon>
        <taxon>Hexapoda</taxon>
        <taxon>Insecta</taxon>
        <taxon>Pterygota</taxon>
        <taxon>Neoptera</taxon>
        <taxon>Paraneoptera</taxon>
        <taxon>Hemiptera</taxon>
        <taxon>Heteroptera</taxon>
        <taxon>Panheteroptera</taxon>
        <taxon>Cimicomorpha</taxon>
        <taxon>Cimicidae</taxon>
        <taxon>Cimex</taxon>
    </lineage>
</organism>
<dbReference type="FunFam" id="2.60.40.790:FF:000001">
    <property type="entry name" value="Nuclear migration protein nudC"/>
    <property type="match status" value="1"/>
</dbReference>
<dbReference type="Gene3D" id="2.60.40.790">
    <property type="match status" value="1"/>
</dbReference>
<evidence type="ECO:0000256" key="5">
    <source>
        <dbReference type="ARBA" id="ARBA00022553"/>
    </source>
</evidence>
<feature type="compositionally biased region" description="Basic and acidic residues" evidence="7">
    <location>
        <begin position="124"/>
        <end position="138"/>
    </location>
</feature>
<evidence type="ECO:0000313" key="10">
    <source>
        <dbReference type="Proteomes" id="UP000494040"/>
    </source>
</evidence>
<dbReference type="GO" id="GO:0051082">
    <property type="term" value="F:unfolded protein binding"/>
    <property type="evidence" value="ECO:0007669"/>
    <property type="project" value="TreeGrafter"/>
</dbReference>
<evidence type="ECO:0000259" key="8">
    <source>
        <dbReference type="PROSITE" id="PS51203"/>
    </source>
</evidence>
<evidence type="ECO:0000256" key="2">
    <source>
        <dbReference type="ARBA" id="ARBA00010513"/>
    </source>
</evidence>
<dbReference type="InterPro" id="IPR007052">
    <property type="entry name" value="CS_dom"/>
</dbReference>
<dbReference type="PANTHER" id="PTHR12356">
    <property type="entry name" value="NUCLEAR MOVEMENT PROTEIN NUDC"/>
    <property type="match status" value="1"/>
</dbReference>
<feature type="compositionally biased region" description="Basic and acidic residues" evidence="7">
    <location>
        <begin position="105"/>
        <end position="116"/>
    </location>
</feature>
<dbReference type="InterPro" id="IPR025934">
    <property type="entry name" value="NudC_N_dom"/>
</dbReference>
<evidence type="ECO:0000256" key="3">
    <source>
        <dbReference type="ARBA" id="ARBA00017641"/>
    </source>
</evidence>
<protein>
    <recommendedName>
        <fullName evidence="3">Nuclear migration protein nudC</fullName>
    </recommendedName>
    <alternativeName>
        <fullName evidence="6">Nuclear distribution protein C homolog</fullName>
    </alternativeName>
</protein>
<feature type="compositionally biased region" description="Basic and acidic residues" evidence="7">
    <location>
        <begin position="64"/>
        <end position="92"/>
    </location>
</feature>
<feature type="domain" description="CS" evidence="8">
    <location>
        <begin position="164"/>
        <end position="255"/>
    </location>
</feature>
<dbReference type="AlphaFoldDB" id="A0A8I6R7G6"/>
<dbReference type="KEGG" id="clec:106661157"/>
<name>A0A8I6R7G6_CIMLE</name>
<dbReference type="CTD" id="10726"/>
<dbReference type="OMA" id="NQMEWWS"/>
<keyword evidence="4" id="KW-0963">Cytoplasm</keyword>
<feature type="region of interest" description="Disordered" evidence="7">
    <location>
        <begin position="105"/>
        <end position="168"/>
    </location>
</feature>
<feature type="region of interest" description="Disordered" evidence="7">
    <location>
        <begin position="61"/>
        <end position="92"/>
    </location>
</feature>
<evidence type="ECO:0000256" key="1">
    <source>
        <dbReference type="ARBA" id="ARBA00004496"/>
    </source>
</evidence>
<dbReference type="OrthoDB" id="416217at2759"/>
<dbReference type="EnsemblMetazoa" id="XM_014384388.2">
    <property type="protein sequence ID" value="XP_014239874.1"/>
    <property type="gene ID" value="LOC106661157"/>
</dbReference>
<proteinExistence type="inferred from homology"/>
<dbReference type="Proteomes" id="UP000494040">
    <property type="component" value="Unassembled WGS sequence"/>
</dbReference>
<evidence type="ECO:0000313" key="9">
    <source>
        <dbReference type="EnsemblMetazoa" id="XP_014239874.1"/>
    </source>
</evidence>
<evidence type="ECO:0000256" key="7">
    <source>
        <dbReference type="SAM" id="MobiDB-lite"/>
    </source>
</evidence>
<dbReference type="SUPFAM" id="SSF49764">
    <property type="entry name" value="HSP20-like chaperones"/>
    <property type="match status" value="1"/>
</dbReference>
<dbReference type="PROSITE" id="PS51203">
    <property type="entry name" value="CS"/>
    <property type="match status" value="1"/>
</dbReference>
<dbReference type="InterPro" id="IPR037898">
    <property type="entry name" value="NudC_fam"/>
</dbReference>
<dbReference type="PANTHER" id="PTHR12356:SF3">
    <property type="entry name" value="NUCLEAR MIGRATION PROTEIN NUDC"/>
    <property type="match status" value="1"/>
</dbReference>
<evidence type="ECO:0000256" key="4">
    <source>
        <dbReference type="ARBA" id="ARBA00022490"/>
    </source>
</evidence>
<comment type="similarity">
    <text evidence="2">Belongs to the nudC family.</text>
</comment>
<dbReference type="Pfam" id="PF04969">
    <property type="entry name" value="CS"/>
    <property type="match status" value="1"/>
</dbReference>
<keyword evidence="5" id="KW-0597">Phosphoprotein</keyword>
<dbReference type="InterPro" id="IPR008978">
    <property type="entry name" value="HSP20-like_chaperone"/>
</dbReference>
<dbReference type="CDD" id="cd06492">
    <property type="entry name" value="p23_mNUDC_like"/>
    <property type="match status" value="1"/>
</dbReference>
<reference evidence="9" key="1">
    <citation type="submission" date="2022-01" db="UniProtKB">
        <authorList>
            <consortium name="EnsemblMetazoa"/>
        </authorList>
    </citation>
    <scope>IDENTIFICATION</scope>
</reference>
<comment type="subcellular location">
    <subcellularLocation>
        <location evidence="1">Cytoplasm</location>
    </subcellularLocation>
</comment>
<evidence type="ECO:0000256" key="6">
    <source>
        <dbReference type="ARBA" id="ARBA00030427"/>
    </source>
</evidence>